<evidence type="ECO:0000313" key="1">
    <source>
        <dbReference type="EMBL" id="EDN92709.1"/>
    </source>
</evidence>
<dbReference type="GeneID" id="5486695"/>
<dbReference type="KEGG" id="ssl:SS1G_08572"/>
<dbReference type="InParanoid" id="A7ETB7"/>
<dbReference type="EMBL" id="CH476631">
    <property type="protein sequence ID" value="EDN92709.1"/>
    <property type="molecule type" value="Genomic_DNA"/>
</dbReference>
<protein>
    <submittedName>
        <fullName evidence="1">Uncharacterized protein</fullName>
    </submittedName>
</protein>
<dbReference type="Proteomes" id="UP000001312">
    <property type="component" value="Unassembled WGS sequence"/>
</dbReference>
<proteinExistence type="predicted"/>
<accession>A7ETB7</accession>
<dbReference type="AlphaFoldDB" id="A7ETB7"/>
<gene>
    <name evidence="1" type="ORF">SS1G_08572</name>
</gene>
<keyword evidence="2" id="KW-1185">Reference proteome</keyword>
<dbReference type="HOGENOM" id="CLU_2074545_0_0_1"/>
<organism evidence="1 2">
    <name type="scientific">Sclerotinia sclerotiorum (strain ATCC 18683 / 1980 / Ss-1)</name>
    <name type="common">White mold</name>
    <name type="synonym">Whetzelinia sclerotiorum</name>
    <dbReference type="NCBI Taxonomy" id="665079"/>
    <lineage>
        <taxon>Eukaryota</taxon>
        <taxon>Fungi</taxon>
        <taxon>Dikarya</taxon>
        <taxon>Ascomycota</taxon>
        <taxon>Pezizomycotina</taxon>
        <taxon>Leotiomycetes</taxon>
        <taxon>Helotiales</taxon>
        <taxon>Sclerotiniaceae</taxon>
        <taxon>Sclerotinia</taxon>
    </lineage>
</organism>
<name>A7ETB7_SCLS1</name>
<reference evidence="2" key="1">
    <citation type="journal article" date="2011" name="PLoS Genet.">
        <title>Genomic analysis of the necrotrophic fungal pathogens Sclerotinia sclerotiorum and Botrytis cinerea.</title>
        <authorList>
            <person name="Amselem J."/>
            <person name="Cuomo C.A."/>
            <person name="van Kan J.A."/>
            <person name="Viaud M."/>
            <person name="Benito E.P."/>
            <person name="Couloux A."/>
            <person name="Coutinho P.M."/>
            <person name="de Vries R.P."/>
            <person name="Dyer P.S."/>
            <person name="Fillinger S."/>
            <person name="Fournier E."/>
            <person name="Gout L."/>
            <person name="Hahn M."/>
            <person name="Kohn L."/>
            <person name="Lapalu N."/>
            <person name="Plummer K.M."/>
            <person name="Pradier J.M."/>
            <person name="Quevillon E."/>
            <person name="Sharon A."/>
            <person name="Simon A."/>
            <person name="ten Have A."/>
            <person name="Tudzynski B."/>
            <person name="Tudzynski P."/>
            <person name="Wincker P."/>
            <person name="Andrew M."/>
            <person name="Anthouard V."/>
            <person name="Beever R.E."/>
            <person name="Beffa R."/>
            <person name="Benoit I."/>
            <person name="Bouzid O."/>
            <person name="Brault B."/>
            <person name="Chen Z."/>
            <person name="Choquer M."/>
            <person name="Collemare J."/>
            <person name="Cotton P."/>
            <person name="Danchin E.G."/>
            <person name="Da Silva C."/>
            <person name="Gautier A."/>
            <person name="Giraud C."/>
            <person name="Giraud T."/>
            <person name="Gonzalez C."/>
            <person name="Grossetete S."/>
            <person name="Guldener U."/>
            <person name="Henrissat B."/>
            <person name="Howlett B.J."/>
            <person name="Kodira C."/>
            <person name="Kretschmer M."/>
            <person name="Lappartient A."/>
            <person name="Leroch M."/>
            <person name="Levis C."/>
            <person name="Mauceli E."/>
            <person name="Neuveglise C."/>
            <person name="Oeser B."/>
            <person name="Pearson M."/>
            <person name="Poulain J."/>
            <person name="Poussereau N."/>
            <person name="Quesneville H."/>
            <person name="Rascle C."/>
            <person name="Schumacher J."/>
            <person name="Segurens B."/>
            <person name="Sexton A."/>
            <person name="Silva E."/>
            <person name="Sirven C."/>
            <person name="Soanes D.M."/>
            <person name="Talbot N.J."/>
            <person name="Templeton M."/>
            <person name="Yandava C."/>
            <person name="Yarden O."/>
            <person name="Zeng Q."/>
            <person name="Rollins J.A."/>
            <person name="Lebrun M.H."/>
            <person name="Dickman M."/>
        </authorList>
    </citation>
    <scope>NUCLEOTIDE SEQUENCE [LARGE SCALE GENOMIC DNA]</scope>
    <source>
        <strain evidence="2">ATCC 18683 / 1980 / Ss-1</strain>
    </source>
</reference>
<sequence>MYSISDLSLHSIRRHRKLRRGYKQGRTPIFEAVQINASTLWWGEDVCHEKRKALNIYSMNYIAQVVHPKVVAMGRMIRIYRLHAEFKQRNEIPQRKVIVTLISRYSITSDTQVPPYYG</sequence>
<evidence type="ECO:0000313" key="2">
    <source>
        <dbReference type="Proteomes" id="UP000001312"/>
    </source>
</evidence>
<dbReference type="RefSeq" id="XP_001590832.1">
    <property type="nucleotide sequence ID" value="XM_001590782.1"/>
</dbReference>